<organism evidence="8">
    <name type="scientific">Lepeophtheirus salmonis</name>
    <name type="common">Salmon louse</name>
    <name type="synonym">Caligus salmonis</name>
    <dbReference type="NCBI Taxonomy" id="72036"/>
    <lineage>
        <taxon>Eukaryota</taxon>
        <taxon>Metazoa</taxon>
        <taxon>Ecdysozoa</taxon>
        <taxon>Arthropoda</taxon>
        <taxon>Crustacea</taxon>
        <taxon>Multicrustacea</taxon>
        <taxon>Hexanauplia</taxon>
        <taxon>Copepoda</taxon>
        <taxon>Siphonostomatoida</taxon>
        <taxon>Caligidae</taxon>
        <taxon>Lepeophtheirus</taxon>
    </lineage>
</organism>
<evidence type="ECO:0000313" key="7">
    <source>
        <dbReference type="EMBL" id="CAF3039031.1"/>
    </source>
</evidence>
<evidence type="ECO:0000256" key="6">
    <source>
        <dbReference type="SAM" id="Phobius"/>
    </source>
</evidence>
<evidence type="ECO:0000256" key="2">
    <source>
        <dbReference type="ARBA" id="ARBA00007279"/>
    </source>
</evidence>
<dbReference type="OrthoDB" id="1111004at2759"/>
<dbReference type="AlphaFoldDB" id="A0A0K2UA32"/>
<keyword evidence="9" id="KW-1185">Reference proteome</keyword>
<evidence type="ECO:0000256" key="4">
    <source>
        <dbReference type="ARBA" id="ARBA00022989"/>
    </source>
</evidence>
<dbReference type="GO" id="GO:0016020">
    <property type="term" value="C:membrane"/>
    <property type="evidence" value="ECO:0007669"/>
    <property type="project" value="UniProtKB-SubCell"/>
</dbReference>
<sequence length="131" mass="14350">MALIPSASFVVSSILSLLTFSGMQMAKPYLVASRLSTIFGGFLGSLFFVFFFTAVGNLEIVLFGKGHVTRLGETIFSLLVSVIISGTIHRVSATSCILFSLAMLLSMYKISQDTYNHVQETSHEKSSKRKK</sequence>
<dbReference type="OMA" id="ITIYYMN"/>
<evidence type="ECO:0000256" key="5">
    <source>
        <dbReference type="ARBA" id="ARBA00023136"/>
    </source>
</evidence>
<keyword evidence="3 6" id="KW-0812">Transmembrane</keyword>
<name>A0A0K2UA32_LEPSM</name>
<feature type="transmembrane region" description="Helical" evidence="6">
    <location>
        <begin position="75"/>
        <end position="105"/>
    </location>
</feature>
<feature type="transmembrane region" description="Helical" evidence="6">
    <location>
        <begin position="6"/>
        <end position="23"/>
    </location>
</feature>
<dbReference type="PANTHER" id="PTHR32001:SF1">
    <property type="entry name" value="KERATINOCYTE-ASSOCIATED PROTEIN 2"/>
    <property type="match status" value="1"/>
</dbReference>
<comment type="similarity">
    <text evidence="2">Belongs to the KRTCAP2 family.</text>
</comment>
<evidence type="ECO:0000313" key="9">
    <source>
        <dbReference type="Proteomes" id="UP000675881"/>
    </source>
</evidence>
<dbReference type="PANTHER" id="PTHR32001">
    <property type="entry name" value="KERATINOCYTE-ASSOCIATED PROTEIN 2"/>
    <property type="match status" value="1"/>
</dbReference>
<gene>
    <name evidence="7" type="ORF">LSAA_14748</name>
</gene>
<dbReference type="EMBL" id="HG994588">
    <property type="protein sequence ID" value="CAF3039031.1"/>
    <property type="molecule type" value="Genomic_DNA"/>
</dbReference>
<accession>A0A0K2UA32</accession>
<evidence type="ECO:0000256" key="1">
    <source>
        <dbReference type="ARBA" id="ARBA00004141"/>
    </source>
</evidence>
<feature type="transmembrane region" description="Helical" evidence="6">
    <location>
        <begin position="35"/>
        <end position="55"/>
    </location>
</feature>
<dbReference type="Proteomes" id="UP000675881">
    <property type="component" value="Chromosome 9"/>
</dbReference>
<evidence type="ECO:0000313" key="8">
    <source>
        <dbReference type="EMBL" id="CDW34910.1"/>
    </source>
</evidence>
<dbReference type="Pfam" id="PF09775">
    <property type="entry name" value="Keratin_assoc"/>
    <property type="match status" value="1"/>
</dbReference>
<dbReference type="InterPro" id="IPR018614">
    <property type="entry name" value="KRTCAP2"/>
</dbReference>
<evidence type="ECO:0000256" key="3">
    <source>
        <dbReference type="ARBA" id="ARBA00022692"/>
    </source>
</evidence>
<keyword evidence="5 6" id="KW-0472">Membrane</keyword>
<protein>
    <submittedName>
        <fullName evidence="8">Keratinocyteassociated protein 2 [Bombyx mori]</fullName>
    </submittedName>
    <submittedName>
        <fullName evidence="7">Protein KRTCAP2 homolog</fullName>
    </submittedName>
</protein>
<dbReference type="EMBL" id="HACA01017549">
    <property type="protein sequence ID" value="CDW34910.1"/>
    <property type="molecule type" value="Transcribed_RNA"/>
</dbReference>
<comment type="subcellular location">
    <subcellularLocation>
        <location evidence="1">Membrane</location>
        <topology evidence="1">Multi-pass membrane protein</topology>
    </subcellularLocation>
</comment>
<keyword evidence="4 6" id="KW-1133">Transmembrane helix</keyword>
<proteinExistence type="inferred from homology"/>
<reference evidence="7" key="2">
    <citation type="submission" date="2021-02" db="EMBL/GenBank/DDBJ databases">
        <authorList>
            <person name="Bekaert M."/>
        </authorList>
    </citation>
    <scope>NUCLEOTIDE SEQUENCE</scope>
    <source>
        <strain evidence="7">IoA-00</strain>
    </source>
</reference>
<reference evidence="8" key="1">
    <citation type="submission" date="2014-05" db="EMBL/GenBank/DDBJ databases">
        <authorList>
            <person name="Chronopoulou M."/>
        </authorList>
    </citation>
    <scope>NUCLEOTIDE SEQUENCE</scope>
    <source>
        <tissue evidence="8">Whole organism</tissue>
    </source>
</reference>